<dbReference type="Proteomes" id="UP000232323">
    <property type="component" value="Unassembled WGS sequence"/>
</dbReference>
<name>A0A250XDJ9_9CHLO</name>
<organism evidence="1 2">
    <name type="scientific">Chlamydomonas eustigma</name>
    <dbReference type="NCBI Taxonomy" id="1157962"/>
    <lineage>
        <taxon>Eukaryota</taxon>
        <taxon>Viridiplantae</taxon>
        <taxon>Chlorophyta</taxon>
        <taxon>core chlorophytes</taxon>
        <taxon>Chlorophyceae</taxon>
        <taxon>CS clade</taxon>
        <taxon>Chlamydomonadales</taxon>
        <taxon>Chlamydomonadaceae</taxon>
        <taxon>Chlamydomonas</taxon>
    </lineage>
</organism>
<accession>A0A250XDJ9</accession>
<dbReference type="AlphaFoldDB" id="A0A250XDJ9"/>
<comment type="caution">
    <text evidence="1">The sequence shown here is derived from an EMBL/GenBank/DDBJ whole genome shotgun (WGS) entry which is preliminary data.</text>
</comment>
<keyword evidence="2" id="KW-1185">Reference proteome</keyword>
<dbReference type="EMBL" id="BEGY01000061">
    <property type="protein sequence ID" value="GAX81167.1"/>
    <property type="molecule type" value="Genomic_DNA"/>
</dbReference>
<evidence type="ECO:0000313" key="2">
    <source>
        <dbReference type="Proteomes" id="UP000232323"/>
    </source>
</evidence>
<reference evidence="1 2" key="1">
    <citation type="submission" date="2017-08" db="EMBL/GenBank/DDBJ databases">
        <title>Acidophilic green algal genome provides insights into adaptation to an acidic environment.</title>
        <authorList>
            <person name="Hirooka S."/>
            <person name="Hirose Y."/>
            <person name="Kanesaki Y."/>
            <person name="Higuchi S."/>
            <person name="Fujiwara T."/>
            <person name="Onuma R."/>
            <person name="Era A."/>
            <person name="Ohbayashi R."/>
            <person name="Uzuka A."/>
            <person name="Nozaki H."/>
            <person name="Yoshikawa H."/>
            <person name="Miyagishima S.Y."/>
        </authorList>
    </citation>
    <scope>NUCLEOTIDE SEQUENCE [LARGE SCALE GENOMIC DNA]</scope>
    <source>
        <strain evidence="1 2">NIES-2499</strain>
    </source>
</reference>
<proteinExistence type="predicted"/>
<sequence>MKFSKWCHSLWECPREEIRKVQAYQERCGSSSLREEGCTMCIVRSGRHACSSLIFTPGYIYAAALTGLHYCYTSPSQFDIEKPQNTPSRVKKNLSFVHC</sequence>
<evidence type="ECO:0000313" key="1">
    <source>
        <dbReference type="EMBL" id="GAX81167.1"/>
    </source>
</evidence>
<protein>
    <submittedName>
        <fullName evidence="1">Uncharacterized protein</fullName>
    </submittedName>
</protein>
<gene>
    <name evidence="1" type="ORF">CEUSTIGMA_g8600.t1</name>
</gene>